<feature type="compositionally biased region" description="Polar residues" evidence="1">
    <location>
        <begin position="84"/>
        <end position="98"/>
    </location>
</feature>
<sequence length="98" mass="10262">MISSRRCLLFAGTACPPSGPSLTRSRTGADFLSQRAPAHTQSIASKTTCDKVLCSRTTMDDLDDDQQPQDAEHRAVASAPPPNTATDNGSPTDGSADN</sequence>
<proteinExistence type="predicted"/>
<dbReference type="Proteomes" id="UP001491310">
    <property type="component" value="Unassembled WGS sequence"/>
</dbReference>
<name>A0ABR2YDF9_9CHLO</name>
<evidence type="ECO:0000313" key="2">
    <source>
        <dbReference type="EMBL" id="KAK9902826.1"/>
    </source>
</evidence>
<gene>
    <name evidence="2" type="ORF">WJX75_007560</name>
</gene>
<feature type="region of interest" description="Disordered" evidence="1">
    <location>
        <begin position="60"/>
        <end position="98"/>
    </location>
</feature>
<keyword evidence="3" id="KW-1185">Reference proteome</keyword>
<evidence type="ECO:0000256" key="1">
    <source>
        <dbReference type="SAM" id="MobiDB-lite"/>
    </source>
</evidence>
<evidence type="ECO:0000313" key="3">
    <source>
        <dbReference type="Proteomes" id="UP001491310"/>
    </source>
</evidence>
<accession>A0ABR2YDF9</accession>
<dbReference type="EMBL" id="JALJOT010000015">
    <property type="protein sequence ID" value="KAK9902826.1"/>
    <property type="molecule type" value="Genomic_DNA"/>
</dbReference>
<evidence type="ECO:0008006" key="4">
    <source>
        <dbReference type="Google" id="ProtNLM"/>
    </source>
</evidence>
<protein>
    <recommendedName>
        <fullName evidence="4">Secreted protein</fullName>
    </recommendedName>
</protein>
<reference evidence="2 3" key="1">
    <citation type="journal article" date="2024" name="Nat. Commun.">
        <title>Phylogenomics reveals the evolutionary origins of lichenization in chlorophyte algae.</title>
        <authorList>
            <person name="Puginier C."/>
            <person name="Libourel C."/>
            <person name="Otte J."/>
            <person name="Skaloud P."/>
            <person name="Haon M."/>
            <person name="Grisel S."/>
            <person name="Petersen M."/>
            <person name="Berrin J.G."/>
            <person name="Delaux P.M."/>
            <person name="Dal Grande F."/>
            <person name="Keller J."/>
        </authorList>
    </citation>
    <scope>NUCLEOTIDE SEQUENCE [LARGE SCALE GENOMIC DNA]</scope>
    <source>
        <strain evidence="2 3">SAG 216-7</strain>
    </source>
</reference>
<comment type="caution">
    <text evidence="2">The sequence shown here is derived from an EMBL/GenBank/DDBJ whole genome shotgun (WGS) entry which is preliminary data.</text>
</comment>
<feature type="region of interest" description="Disordered" evidence="1">
    <location>
        <begin position="17"/>
        <end position="42"/>
    </location>
</feature>
<organism evidence="2 3">
    <name type="scientific">Coccomyxa subellipsoidea</name>
    <dbReference type="NCBI Taxonomy" id="248742"/>
    <lineage>
        <taxon>Eukaryota</taxon>
        <taxon>Viridiplantae</taxon>
        <taxon>Chlorophyta</taxon>
        <taxon>core chlorophytes</taxon>
        <taxon>Trebouxiophyceae</taxon>
        <taxon>Trebouxiophyceae incertae sedis</taxon>
        <taxon>Coccomyxaceae</taxon>
        <taxon>Coccomyxa</taxon>
    </lineage>
</organism>